<dbReference type="AlphaFoldDB" id="A0A6C0H3X9"/>
<reference evidence="1" key="1">
    <citation type="journal article" date="2020" name="Nature">
        <title>Giant virus diversity and host interactions through global metagenomics.</title>
        <authorList>
            <person name="Schulz F."/>
            <person name="Roux S."/>
            <person name="Paez-Espino D."/>
            <person name="Jungbluth S."/>
            <person name="Walsh D.A."/>
            <person name="Denef V.J."/>
            <person name="McMahon K.D."/>
            <person name="Konstantinidis K.T."/>
            <person name="Eloe-Fadrosh E.A."/>
            <person name="Kyrpides N.C."/>
            <person name="Woyke T."/>
        </authorList>
    </citation>
    <scope>NUCLEOTIDE SEQUENCE</scope>
    <source>
        <strain evidence="1">GVMAG-M-3300023179-62</strain>
    </source>
</reference>
<name>A0A6C0H3X9_9ZZZZ</name>
<protein>
    <submittedName>
        <fullName evidence="1">Uncharacterized protein</fullName>
    </submittedName>
</protein>
<organism evidence="1">
    <name type="scientific">viral metagenome</name>
    <dbReference type="NCBI Taxonomy" id="1070528"/>
    <lineage>
        <taxon>unclassified sequences</taxon>
        <taxon>metagenomes</taxon>
        <taxon>organismal metagenomes</taxon>
    </lineage>
</organism>
<dbReference type="EMBL" id="MN739859">
    <property type="protein sequence ID" value="QHT74855.1"/>
    <property type="molecule type" value="Genomic_DNA"/>
</dbReference>
<proteinExistence type="predicted"/>
<evidence type="ECO:0000313" key="1">
    <source>
        <dbReference type="EMBL" id="QHT74855.1"/>
    </source>
</evidence>
<sequence length="716" mass="85303">MVEEQTIEYWCDMMVKTYNASILDNFPTSLKLSLQEEAKQCVESKPNPNYHKSFFGLIKKKKNRNVLMRLINNYVRSKQIESPTIDFIGGPHTLTLHWSAKYNKIIYIFGEYHRNAVCDYDNMILVEDFIRLLFRRSSAFIDCFLEIQMHTKGKYDHRLYREQIDRIDNLRNQNVKCVDSSRRQENRECDNRRVHFIDIRQNSQTTKEGLNNMNSSLILWHYLEIYINEQGMMGDKINDTIVSVFMFIFIDYTTKFTVDFILYGSKETYEAFYEKEIETHKLLNHELSKSTEESKIREFAKEEFVKKRDAFISISYKIRTYLTKCSDENLIYDFYKLSVDDYSNFCWYLKEFQYILIKFNSILVDIYTLARMFKKFELNHTRNTRKTDEPKEPHNIIMYSGDAHSERVRHFLDKKLEFEVISESKGDPRLDFCVDIRHFEQPFFSSWPPKKMPRIEVKPTSEEMLPSDFQIQREPMSEEMLSNPKFEIEPTSEEMLLSDFQIQTTSMNEIDEETELDVLKYQGMLIYKGSDLDFINRSGIRNNDMILSNIDITFYPEQIGSYTYLYDYTYRKTKTYNADYKGLVRINNSIHSEALIRRFPFLENLKHVDYVMLFLSVQKALESKFITHESNIVIDISTSYNIKNESECIPKLVECYEKIGFRKMFPEHYEDAIKRIVKGSHHYIPMIGTVENIIESWDTFSNLSVLLELFLSSTNV</sequence>
<accession>A0A6C0H3X9</accession>